<reference evidence="2" key="1">
    <citation type="journal article" date="2019" name="MBio">
        <title>Comparative genomics for the elucidation of multidrug resistance (MDR) in Candida lusitaniae.</title>
        <authorList>
            <person name="Kannan A."/>
            <person name="Asner S.A."/>
            <person name="Trachsel E."/>
            <person name="Kelly S."/>
            <person name="Parker J."/>
            <person name="Sanglard D."/>
        </authorList>
    </citation>
    <scope>NUCLEOTIDE SEQUENCE [LARGE SCALE GENOMIC DNA]</scope>
    <source>
        <strain evidence="2">P1</strain>
    </source>
</reference>
<evidence type="ECO:0000313" key="1">
    <source>
        <dbReference type="EMBL" id="QFZ28269.1"/>
    </source>
</evidence>
<proteinExistence type="predicted"/>
<gene>
    <name evidence="1" type="ORF">EJF14_40302</name>
</gene>
<accession>A0ACD0WLQ5</accession>
<dbReference type="Proteomes" id="UP000326582">
    <property type="component" value="Chromosome 4"/>
</dbReference>
<keyword evidence="2" id="KW-1185">Reference proteome</keyword>
<evidence type="ECO:0000313" key="2">
    <source>
        <dbReference type="Proteomes" id="UP000326582"/>
    </source>
</evidence>
<protein>
    <submittedName>
        <fullName evidence="1">Chromosome segregation in meiosis protein</fullName>
    </submittedName>
</protein>
<sequence>MQARSSLAYAFLQSKSTSSMAEENNDNLGLDKPIKLGRVSRIPKLTDELLFDRVRGLPQVIANYPKLSRSIKKHDKKLAEKLKGGTYSKQAAHSLRVEAEVKNMGSVLQFYQLWCHGLFPRATFKDCVDMLRSYKSFKLKEYRRELISQQIHRLKVEKGLINESTDTADMDSDDDLYNPAPNNDIAAVDEAETSHKTTETTNANNDDDDEDDWGFLSVPRRSNGLFIDDEDDDVDSIPNAPKPTISSATTGDNTSNQDELPQEDFPEEDLEDYDRYEDEYNIMKEMGM</sequence>
<organism evidence="1 2">
    <name type="scientific">Clavispora lusitaniae</name>
    <name type="common">Candida lusitaniae</name>
    <dbReference type="NCBI Taxonomy" id="36911"/>
    <lineage>
        <taxon>Eukaryota</taxon>
        <taxon>Fungi</taxon>
        <taxon>Dikarya</taxon>
        <taxon>Ascomycota</taxon>
        <taxon>Saccharomycotina</taxon>
        <taxon>Pichiomycetes</taxon>
        <taxon>Metschnikowiaceae</taxon>
        <taxon>Clavispora</taxon>
    </lineage>
</organism>
<name>A0ACD0WLQ5_CLALS</name>
<dbReference type="EMBL" id="CP038487">
    <property type="protein sequence ID" value="QFZ28269.1"/>
    <property type="molecule type" value="Genomic_DNA"/>
</dbReference>